<dbReference type="EMBL" id="BMAW01053907">
    <property type="protein sequence ID" value="GFS93443.1"/>
    <property type="molecule type" value="Genomic_DNA"/>
</dbReference>
<protein>
    <submittedName>
        <fullName evidence="2">Down syndrome cell adhesion molecule</fullName>
    </submittedName>
</protein>
<dbReference type="OrthoDB" id="6436910at2759"/>
<sequence length="126" mass="14387">MRLIKSKNSSAFELEEYHDLTVLKRMVELLQNPYQEARSYTVLRSGELLIHEIQEKDSNWSYRCQTRHRLTGEMVTSVSSGKIVVTEPHASTLPRFTFHQAQVRSEEGSPAQLPCVAPGNPAPTYR</sequence>
<dbReference type="AlphaFoldDB" id="A0A8X6N4C6"/>
<name>A0A8X6N4C6_NEPPI</name>
<feature type="region of interest" description="Disordered" evidence="1">
    <location>
        <begin position="107"/>
        <end position="126"/>
    </location>
</feature>
<gene>
    <name evidence="2" type="primary">Dscam_4</name>
    <name evidence="2" type="ORF">NPIL_675191</name>
</gene>
<dbReference type="Gene3D" id="2.60.40.10">
    <property type="entry name" value="Immunoglobulins"/>
    <property type="match status" value="1"/>
</dbReference>
<dbReference type="InterPro" id="IPR013783">
    <property type="entry name" value="Ig-like_fold"/>
</dbReference>
<accession>A0A8X6N4C6</accession>
<keyword evidence="3" id="KW-1185">Reference proteome</keyword>
<evidence type="ECO:0000313" key="2">
    <source>
        <dbReference type="EMBL" id="GFS93443.1"/>
    </source>
</evidence>
<organism evidence="2 3">
    <name type="scientific">Nephila pilipes</name>
    <name type="common">Giant wood spider</name>
    <name type="synonym">Nephila maculata</name>
    <dbReference type="NCBI Taxonomy" id="299642"/>
    <lineage>
        <taxon>Eukaryota</taxon>
        <taxon>Metazoa</taxon>
        <taxon>Ecdysozoa</taxon>
        <taxon>Arthropoda</taxon>
        <taxon>Chelicerata</taxon>
        <taxon>Arachnida</taxon>
        <taxon>Araneae</taxon>
        <taxon>Araneomorphae</taxon>
        <taxon>Entelegynae</taxon>
        <taxon>Araneoidea</taxon>
        <taxon>Nephilidae</taxon>
        <taxon>Nephila</taxon>
    </lineage>
</organism>
<evidence type="ECO:0000256" key="1">
    <source>
        <dbReference type="SAM" id="MobiDB-lite"/>
    </source>
</evidence>
<comment type="caution">
    <text evidence="2">The sequence shown here is derived from an EMBL/GenBank/DDBJ whole genome shotgun (WGS) entry which is preliminary data.</text>
</comment>
<evidence type="ECO:0000313" key="3">
    <source>
        <dbReference type="Proteomes" id="UP000887013"/>
    </source>
</evidence>
<dbReference type="Proteomes" id="UP000887013">
    <property type="component" value="Unassembled WGS sequence"/>
</dbReference>
<proteinExistence type="predicted"/>
<reference evidence="2" key="1">
    <citation type="submission" date="2020-08" db="EMBL/GenBank/DDBJ databases">
        <title>Multicomponent nature underlies the extraordinary mechanical properties of spider dragline silk.</title>
        <authorList>
            <person name="Kono N."/>
            <person name="Nakamura H."/>
            <person name="Mori M."/>
            <person name="Yoshida Y."/>
            <person name="Ohtoshi R."/>
            <person name="Malay A.D."/>
            <person name="Moran D.A.P."/>
            <person name="Tomita M."/>
            <person name="Numata K."/>
            <person name="Arakawa K."/>
        </authorList>
    </citation>
    <scope>NUCLEOTIDE SEQUENCE</scope>
</reference>